<dbReference type="Proteomes" id="UP001251948">
    <property type="component" value="Unassembled WGS sequence"/>
</dbReference>
<dbReference type="AlphaFoldDB" id="A0AAJ2JFC0"/>
<evidence type="ECO:0000313" key="2">
    <source>
        <dbReference type="EMBL" id="MDT3469997.1"/>
    </source>
</evidence>
<name>A0AAJ2JFC0_STEMA</name>
<feature type="chain" id="PRO_5042602283" description="DUF2330 domain-containing protein" evidence="1">
    <location>
        <begin position="16"/>
        <end position="251"/>
    </location>
</feature>
<protein>
    <recommendedName>
        <fullName evidence="4">DUF2330 domain-containing protein</fullName>
    </recommendedName>
</protein>
<reference evidence="2" key="1">
    <citation type="submission" date="2023-07" db="EMBL/GenBank/DDBJ databases">
        <title>Comparative genomics of clinical Stenotrophomonas maltophilia isolates reveals regions of diversity which correlate with colonization and persistence in vivo.</title>
        <authorList>
            <person name="Mcdaniel M.S."/>
            <person name="Swords W.E."/>
            <person name="Sumpter N.A."/>
            <person name="Lindgren N.R."/>
            <person name="Billiot C.E."/>
        </authorList>
    </citation>
    <scope>NUCLEOTIDE SEQUENCE</scope>
    <source>
        <strain evidence="2">Ism4</strain>
    </source>
</reference>
<organism evidence="2 3">
    <name type="scientific">Stenotrophomonas maltophilia</name>
    <name type="common">Pseudomonas maltophilia</name>
    <name type="synonym">Xanthomonas maltophilia</name>
    <dbReference type="NCBI Taxonomy" id="40324"/>
    <lineage>
        <taxon>Bacteria</taxon>
        <taxon>Pseudomonadati</taxon>
        <taxon>Pseudomonadota</taxon>
        <taxon>Gammaproteobacteria</taxon>
        <taxon>Lysobacterales</taxon>
        <taxon>Lysobacteraceae</taxon>
        <taxon>Stenotrophomonas</taxon>
        <taxon>Stenotrophomonas maltophilia group</taxon>
    </lineage>
</organism>
<evidence type="ECO:0000256" key="1">
    <source>
        <dbReference type="SAM" id="SignalP"/>
    </source>
</evidence>
<sequence length="251" mass="27637">MLALAALLVSPVAMAVPPPMSVHVTYDWSGWGSVSERWLIQRDAYGMTTRVQVVDAPDVKARLPELLPVDAMAALEAALQAAPLTREATVNLISSRLDRAAILGLDPGLRSLQPGACSFVQQRAFARQALATSSMQARVARHFEGFWTDDYPMMTVVVTRPGRPDVVLVSTSQATMMLPWKRLPSAEFNQQVLAGAQEEWRPALSEAVNALLPDGEASRNRFQMGWLQDRLRSDLALESLDCGAWRRRRAG</sequence>
<evidence type="ECO:0000313" key="3">
    <source>
        <dbReference type="Proteomes" id="UP001251948"/>
    </source>
</evidence>
<dbReference type="RefSeq" id="WP_230078967.1">
    <property type="nucleotide sequence ID" value="NZ_JAVSKO010000008.1"/>
</dbReference>
<gene>
    <name evidence="2" type="ORF">ROV92_18585</name>
</gene>
<comment type="caution">
    <text evidence="2">The sequence shown here is derived from an EMBL/GenBank/DDBJ whole genome shotgun (WGS) entry which is preliminary data.</text>
</comment>
<evidence type="ECO:0008006" key="4">
    <source>
        <dbReference type="Google" id="ProtNLM"/>
    </source>
</evidence>
<dbReference type="EMBL" id="JAVSKO010000008">
    <property type="protein sequence ID" value="MDT3469997.1"/>
    <property type="molecule type" value="Genomic_DNA"/>
</dbReference>
<proteinExistence type="predicted"/>
<keyword evidence="1" id="KW-0732">Signal</keyword>
<feature type="signal peptide" evidence="1">
    <location>
        <begin position="1"/>
        <end position="15"/>
    </location>
</feature>
<accession>A0AAJ2JFC0</accession>